<keyword evidence="6" id="KW-0694">RNA-binding</keyword>
<keyword evidence="6" id="KW-0460">Magnesium</keyword>
<comment type="similarity">
    <text evidence="6">Belongs to the MrnC RNase family.</text>
</comment>
<dbReference type="GO" id="GO:0005737">
    <property type="term" value="C:cytoplasm"/>
    <property type="evidence" value="ECO:0007669"/>
    <property type="project" value="UniProtKB-SubCell"/>
</dbReference>
<feature type="active site" evidence="6">
    <location>
        <position position="24"/>
    </location>
</feature>
<dbReference type="Pfam" id="PF00636">
    <property type="entry name" value="Ribonuclease_3"/>
    <property type="match status" value="1"/>
</dbReference>
<dbReference type="InterPro" id="IPR008226">
    <property type="entry name" value="Mini3_fam"/>
</dbReference>
<dbReference type="PANTHER" id="PTHR34276">
    <property type="entry name" value="MINI-RIBONUCLEASE 3"/>
    <property type="match status" value="1"/>
</dbReference>
<reference evidence="8" key="1">
    <citation type="submission" date="2020-10" db="EMBL/GenBank/DDBJ databases">
        <authorList>
            <person name="Gilroy R."/>
        </authorList>
    </citation>
    <scope>NUCLEOTIDE SEQUENCE</scope>
    <source>
        <strain evidence="8">ChiSjej1B19-3389</strain>
    </source>
</reference>
<dbReference type="HAMAP" id="MF_01468">
    <property type="entry name" value="RNase_Mini_III"/>
    <property type="match status" value="1"/>
</dbReference>
<dbReference type="GO" id="GO:0006364">
    <property type="term" value="P:rRNA processing"/>
    <property type="evidence" value="ECO:0007669"/>
    <property type="project" value="UniProtKB-UniRule"/>
</dbReference>
<feature type="domain" description="RNase III" evidence="7">
    <location>
        <begin position="18"/>
        <end position="114"/>
    </location>
</feature>
<dbReference type="EMBL" id="DVFW01000031">
    <property type="protein sequence ID" value="HIQ81034.1"/>
    <property type="molecule type" value="Genomic_DNA"/>
</dbReference>
<dbReference type="PANTHER" id="PTHR34276:SF1">
    <property type="entry name" value="MINI-RIBONUCLEASE 3"/>
    <property type="match status" value="1"/>
</dbReference>
<comment type="function">
    <text evidence="6">Involved in correct processing of both the 5' and 3' ends of 23S rRNA precursor. Processes 30S rRNA precursor transcript even in absence of ribonuclease 3 (Rnc); Rnc processes 30S rRNA into smaller rRNA precursors.</text>
</comment>
<protein>
    <recommendedName>
        <fullName evidence="6">Mini-ribonuclease 3</fullName>
        <shortName evidence="6">Mini-3</shortName>
        <shortName evidence="6">Mini-RNase 3</shortName>
        <ecNumber evidence="6">3.1.26.-</ecNumber>
    </recommendedName>
    <alternativeName>
        <fullName evidence="6">Mini-RNase III</fullName>
        <shortName evidence="6">Mini-III</shortName>
    </alternativeName>
</protein>
<evidence type="ECO:0000256" key="6">
    <source>
        <dbReference type="HAMAP-Rule" id="MF_01468"/>
    </source>
</evidence>
<dbReference type="GO" id="GO:0019843">
    <property type="term" value="F:rRNA binding"/>
    <property type="evidence" value="ECO:0007669"/>
    <property type="project" value="UniProtKB-UniRule"/>
</dbReference>
<evidence type="ECO:0000313" key="8">
    <source>
        <dbReference type="EMBL" id="HIQ81034.1"/>
    </source>
</evidence>
<comment type="subcellular location">
    <subcellularLocation>
        <location evidence="6">Cytoplasm</location>
    </subcellularLocation>
</comment>
<evidence type="ECO:0000256" key="4">
    <source>
        <dbReference type="ARBA" id="ARBA00022759"/>
    </source>
</evidence>
<gene>
    <name evidence="6" type="primary">mrnC</name>
    <name evidence="8" type="ORF">IAD32_07095</name>
</gene>
<evidence type="ECO:0000256" key="1">
    <source>
        <dbReference type="ARBA" id="ARBA00022517"/>
    </source>
</evidence>
<comment type="caution">
    <text evidence="8">The sequence shown here is derived from an EMBL/GenBank/DDBJ whole genome shotgun (WGS) entry which is preliminary data.</text>
</comment>
<keyword evidence="3 6" id="KW-0540">Nuclease</keyword>
<dbReference type="GO" id="GO:0004525">
    <property type="term" value="F:ribonuclease III activity"/>
    <property type="evidence" value="ECO:0007669"/>
    <property type="project" value="InterPro"/>
</dbReference>
<dbReference type="InterPro" id="IPR036389">
    <property type="entry name" value="RNase_III_sf"/>
</dbReference>
<dbReference type="SUPFAM" id="SSF69065">
    <property type="entry name" value="RNase III domain-like"/>
    <property type="match status" value="1"/>
</dbReference>
<comment type="subunit">
    <text evidence="6">Homodimer.</text>
</comment>
<evidence type="ECO:0000256" key="5">
    <source>
        <dbReference type="ARBA" id="ARBA00022801"/>
    </source>
</evidence>
<sequence length="128" mass="14155">MERLLNTACDPSQYSPLTLAFIGDGVFDLMVRETLVCRANSPVGILNAEKVKAVCCRSQAQNAGKLLPVLTKEETAVYKRGRNAHSRPPKSASTADYHTATGLEALWGYLYLQGRIKRLRELFSLLSI</sequence>
<dbReference type="EC" id="3.1.26.-" evidence="6"/>
<keyword evidence="1 6" id="KW-0690">Ribosome biogenesis</keyword>
<dbReference type="PIRSF" id="PIRSF005520">
    <property type="entry name" value="UCP005520"/>
    <property type="match status" value="1"/>
</dbReference>
<keyword evidence="6" id="KW-0699">rRNA-binding</keyword>
<evidence type="ECO:0000256" key="3">
    <source>
        <dbReference type="ARBA" id="ARBA00022722"/>
    </source>
</evidence>
<evidence type="ECO:0000256" key="2">
    <source>
        <dbReference type="ARBA" id="ARBA00022552"/>
    </source>
</evidence>
<comment type="cofactor">
    <cofactor evidence="6">
        <name>Mg(2+)</name>
        <dbReference type="ChEBI" id="CHEBI:18420"/>
    </cofactor>
</comment>
<dbReference type="AlphaFoldDB" id="A0A9D1CVC3"/>
<accession>A0A9D1CVC3</accession>
<keyword evidence="5 6" id="KW-0378">Hydrolase</keyword>
<dbReference type="InterPro" id="IPR000999">
    <property type="entry name" value="RNase_III_dom"/>
</dbReference>
<keyword evidence="4 6" id="KW-0255">Endonuclease</keyword>
<keyword evidence="2 6" id="KW-0698">rRNA processing</keyword>
<evidence type="ECO:0000313" key="9">
    <source>
        <dbReference type="Proteomes" id="UP000886787"/>
    </source>
</evidence>
<dbReference type="Gene3D" id="1.10.1520.10">
    <property type="entry name" value="Ribonuclease III domain"/>
    <property type="match status" value="1"/>
</dbReference>
<keyword evidence="6" id="KW-0963">Cytoplasm</keyword>
<name>A0A9D1CVC3_9FIRM</name>
<organism evidence="8 9">
    <name type="scientific">Candidatus Scatavimonas merdigallinarum</name>
    <dbReference type="NCBI Taxonomy" id="2840914"/>
    <lineage>
        <taxon>Bacteria</taxon>
        <taxon>Bacillati</taxon>
        <taxon>Bacillota</taxon>
        <taxon>Clostridia</taxon>
        <taxon>Eubacteriales</taxon>
        <taxon>Oscillospiraceae</taxon>
        <taxon>Oscillospiraceae incertae sedis</taxon>
        <taxon>Candidatus Scatavimonas</taxon>
    </lineage>
</organism>
<evidence type="ECO:0000259" key="7">
    <source>
        <dbReference type="Pfam" id="PF00636"/>
    </source>
</evidence>
<reference evidence="8" key="2">
    <citation type="journal article" date="2021" name="PeerJ">
        <title>Extensive microbial diversity within the chicken gut microbiome revealed by metagenomics and culture.</title>
        <authorList>
            <person name="Gilroy R."/>
            <person name="Ravi A."/>
            <person name="Getino M."/>
            <person name="Pursley I."/>
            <person name="Horton D.L."/>
            <person name="Alikhan N.F."/>
            <person name="Baker D."/>
            <person name="Gharbi K."/>
            <person name="Hall N."/>
            <person name="Watson M."/>
            <person name="Adriaenssens E.M."/>
            <person name="Foster-Nyarko E."/>
            <person name="Jarju S."/>
            <person name="Secka A."/>
            <person name="Antonio M."/>
            <person name="Oren A."/>
            <person name="Chaudhuri R.R."/>
            <person name="La Ragione R."/>
            <person name="Hildebrand F."/>
            <person name="Pallen M.J."/>
        </authorList>
    </citation>
    <scope>NUCLEOTIDE SEQUENCE</scope>
    <source>
        <strain evidence="8">ChiSjej1B19-3389</strain>
    </source>
</reference>
<proteinExistence type="inferred from homology"/>
<dbReference type="Proteomes" id="UP000886787">
    <property type="component" value="Unassembled WGS sequence"/>
</dbReference>